<evidence type="ECO:0000313" key="2">
    <source>
        <dbReference type="Proteomes" id="UP000178176"/>
    </source>
</evidence>
<name>A0A1F4YF69_9BACT</name>
<comment type="caution">
    <text evidence="1">The sequence shown here is derived from an EMBL/GenBank/DDBJ whole genome shotgun (WGS) entry which is preliminary data.</text>
</comment>
<protein>
    <submittedName>
        <fullName evidence="1">Uncharacterized protein</fullName>
    </submittedName>
</protein>
<reference evidence="1 2" key="1">
    <citation type="journal article" date="2016" name="Nat. Commun.">
        <title>Thousands of microbial genomes shed light on interconnected biogeochemical processes in an aquifer system.</title>
        <authorList>
            <person name="Anantharaman K."/>
            <person name="Brown C.T."/>
            <person name="Hug L.A."/>
            <person name="Sharon I."/>
            <person name="Castelle C.J."/>
            <person name="Probst A.J."/>
            <person name="Thomas B.C."/>
            <person name="Singh A."/>
            <person name="Wilkins M.J."/>
            <person name="Karaoz U."/>
            <person name="Brodie E.L."/>
            <person name="Williams K.H."/>
            <person name="Hubbard S.S."/>
            <person name="Banfield J.F."/>
        </authorList>
    </citation>
    <scope>NUCLEOTIDE SEQUENCE [LARGE SCALE GENOMIC DNA]</scope>
</reference>
<dbReference type="EMBL" id="MEXH01000011">
    <property type="protein sequence ID" value="OGC92615.1"/>
    <property type="molecule type" value="Genomic_DNA"/>
</dbReference>
<sequence length="70" mass="7691">MTYLPATEAKIIRLQPDGPQGPKLGIAVPPEKKETYIQIARDANERKLPPKEFIELLAQAGITTFDASSL</sequence>
<proteinExistence type="predicted"/>
<dbReference type="Proteomes" id="UP000178176">
    <property type="component" value="Unassembled WGS sequence"/>
</dbReference>
<dbReference type="AlphaFoldDB" id="A0A1F4YF69"/>
<accession>A0A1F4YF69</accession>
<evidence type="ECO:0000313" key="1">
    <source>
        <dbReference type="EMBL" id="OGC92615.1"/>
    </source>
</evidence>
<organism evidence="1 2">
    <name type="scientific">Candidatus Amesbacteria bacterium RIFCSPHIGHO2_01_FULL_48_32b</name>
    <dbReference type="NCBI Taxonomy" id="1797253"/>
    <lineage>
        <taxon>Bacteria</taxon>
        <taxon>Candidatus Amesiibacteriota</taxon>
    </lineage>
</organism>
<gene>
    <name evidence="1" type="ORF">A2876_02930</name>
</gene>